<organism evidence="1 2">
    <name type="scientific">Pseudomonas fluorescens</name>
    <dbReference type="NCBI Taxonomy" id="294"/>
    <lineage>
        <taxon>Bacteria</taxon>
        <taxon>Pseudomonadati</taxon>
        <taxon>Pseudomonadota</taxon>
        <taxon>Gammaproteobacteria</taxon>
        <taxon>Pseudomonadales</taxon>
        <taxon>Pseudomonadaceae</taxon>
        <taxon>Pseudomonas</taxon>
    </lineage>
</organism>
<dbReference type="Proteomes" id="UP000326452">
    <property type="component" value="Unassembled WGS sequence"/>
</dbReference>
<sequence>MSKLSAMIAQASVGLSVQQRISDEKWTAIAQQCGDEEVAEIRGRIDALRAELSTVEDWDGDTQDEIHLAIAQFTRMLELASNGV</sequence>
<dbReference type="OrthoDB" id="8781109at2"/>
<dbReference type="AlphaFoldDB" id="A0A5E7SZJ6"/>
<evidence type="ECO:0000313" key="2">
    <source>
        <dbReference type="Proteomes" id="UP000326452"/>
    </source>
</evidence>
<accession>A0A5E7SZJ6</accession>
<protein>
    <submittedName>
        <fullName evidence="1">Uncharacterized protein</fullName>
    </submittedName>
</protein>
<dbReference type="EMBL" id="CABVJC010000002">
    <property type="protein sequence ID" value="VVP91474.1"/>
    <property type="molecule type" value="Genomic_DNA"/>
</dbReference>
<evidence type="ECO:0000313" key="1">
    <source>
        <dbReference type="EMBL" id="VVP91474.1"/>
    </source>
</evidence>
<gene>
    <name evidence="1" type="ORF">PS941_01729</name>
</gene>
<name>A0A5E7SZJ6_PSEFL</name>
<reference evidence="1 2" key="1">
    <citation type="submission" date="2019-09" db="EMBL/GenBank/DDBJ databases">
        <authorList>
            <person name="Chandra G."/>
            <person name="Truman W A."/>
        </authorList>
    </citation>
    <scope>NUCLEOTIDE SEQUENCE [LARGE SCALE GENOMIC DNA]</scope>
    <source>
        <strain evidence="1">PS941</strain>
    </source>
</reference>
<dbReference type="RefSeq" id="WP_150692726.1">
    <property type="nucleotide sequence ID" value="NZ_CABVJC010000002.1"/>
</dbReference>
<proteinExistence type="predicted"/>